<organism evidence="2">
    <name type="scientific">mine drainage metagenome</name>
    <dbReference type="NCBI Taxonomy" id="410659"/>
    <lineage>
        <taxon>unclassified sequences</taxon>
        <taxon>metagenomes</taxon>
        <taxon>ecological metagenomes</taxon>
    </lineage>
</organism>
<dbReference type="EMBL" id="MLJW01003304">
    <property type="protein sequence ID" value="OIQ72359.1"/>
    <property type="molecule type" value="Genomic_DNA"/>
</dbReference>
<dbReference type="Gene3D" id="3.30.70.260">
    <property type="match status" value="1"/>
</dbReference>
<comment type="caution">
    <text evidence="2">The sequence shown here is derived from an EMBL/GenBank/DDBJ whole genome shotgun (WGS) entry which is preliminary data.</text>
</comment>
<name>A0A1J5PX14_9ZZZZ</name>
<evidence type="ECO:0000313" key="2">
    <source>
        <dbReference type="EMBL" id="OIQ72359.1"/>
    </source>
</evidence>
<feature type="domain" description="Prephenate dehydrogenase dimerization" evidence="1">
    <location>
        <begin position="111"/>
        <end position="183"/>
    </location>
</feature>
<dbReference type="InterPro" id="IPR008927">
    <property type="entry name" value="6-PGluconate_DH-like_C_sf"/>
</dbReference>
<sequence>MKQILLSVALIIAPVALFSGVHMVTASTAAVTTGLGDLSSLKTIVADVQAKVAAGDMQGAAARVTDWETAWDHGQTAIRPLNPTYWGNIDAASDAALSSVRAKPATPDAAKAVLASLMAGELTLNPPMSAQLAGQGLRDVTRIAASDSQLWFGILRANAAALHPVLTSLYRRLESFIEALDGKAEVSEIFDFLDQGRTGRQLIPGKHGGKRQYVVLPVLIDDTPGQLKRLFNDAGDANINIEDVSMEHSPGQPTGVVQISVAPESADELLAYLHGRGWRIYPPHKPANLP</sequence>
<accession>A0A1J5PX14</accession>
<gene>
    <name evidence="2" type="ORF">GALL_460150</name>
</gene>
<evidence type="ECO:0000259" key="1">
    <source>
        <dbReference type="Pfam" id="PF20463"/>
    </source>
</evidence>
<dbReference type="InterPro" id="IPR045865">
    <property type="entry name" value="ACT-like_dom_sf"/>
</dbReference>
<dbReference type="AlphaFoldDB" id="A0A1J5PX14"/>
<dbReference type="InterPro" id="IPR046825">
    <property type="entry name" value="PDH_C"/>
</dbReference>
<dbReference type="SUPFAM" id="SSF48179">
    <property type="entry name" value="6-phosphogluconate dehydrogenase C-terminal domain-like"/>
    <property type="match status" value="1"/>
</dbReference>
<proteinExistence type="predicted"/>
<dbReference type="Gene3D" id="1.10.3660.10">
    <property type="entry name" value="6-phosphogluconate dehydrogenase C-terminal like domain"/>
    <property type="match status" value="1"/>
</dbReference>
<dbReference type="SUPFAM" id="SSF55021">
    <property type="entry name" value="ACT-like"/>
    <property type="match status" value="1"/>
</dbReference>
<dbReference type="Pfam" id="PF20463">
    <property type="entry name" value="PDH_C"/>
    <property type="match status" value="1"/>
</dbReference>
<protein>
    <submittedName>
        <fullName evidence="2">Prephenate dehydrogenase</fullName>
    </submittedName>
</protein>
<reference evidence="2" key="1">
    <citation type="submission" date="2016-10" db="EMBL/GenBank/DDBJ databases">
        <title>Sequence of Gallionella enrichment culture.</title>
        <authorList>
            <person name="Poehlein A."/>
            <person name="Muehling M."/>
            <person name="Daniel R."/>
        </authorList>
    </citation>
    <scope>NUCLEOTIDE SEQUENCE</scope>
</reference>